<evidence type="ECO:0000256" key="6">
    <source>
        <dbReference type="PIRSR" id="PIRSR005536-1"/>
    </source>
</evidence>
<dbReference type="Pfam" id="PF16875">
    <property type="entry name" value="Glyco_hydro_36N"/>
    <property type="match status" value="1"/>
</dbReference>
<evidence type="ECO:0000256" key="3">
    <source>
        <dbReference type="ARBA" id="ARBA00022801"/>
    </source>
</evidence>
<dbReference type="PANTHER" id="PTHR43053:SF3">
    <property type="entry name" value="ALPHA-GALACTOSIDASE C-RELATED"/>
    <property type="match status" value="1"/>
</dbReference>
<evidence type="ECO:0000313" key="9">
    <source>
        <dbReference type="EMBL" id="PWJ29764.1"/>
    </source>
</evidence>
<dbReference type="GO" id="GO:0004557">
    <property type="term" value="F:alpha-galactosidase activity"/>
    <property type="evidence" value="ECO:0007669"/>
    <property type="project" value="UniProtKB-UniRule"/>
</dbReference>
<dbReference type="Pfam" id="PF16874">
    <property type="entry name" value="Glyco_hydro_36C"/>
    <property type="match status" value="1"/>
</dbReference>
<comment type="catalytic activity">
    <reaction evidence="1 5">
        <text>Hydrolysis of terminal, non-reducing alpha-D-galactose residues in alpha-D-galactosides, including galactose oligosaccharides, galactomannans and galactolipids.</text>
        <dbReference type="EC" id="3.2.1.22"/>
    </reaction>
</comment>
<dbReference type="PROSITE" id="PS00512">
    <property type="entry name" value="ALPHA_GALACTOSIDASE"/>
    <property type="match status" value="1"/>
</dbReference>
<dbReference type="InterPro" id="IPR002252">
    <property type="entry name" value="Glyco_hydro_36"/>
</dbReference>
<organism evidence="9 10">
    <name type="scientific">Faecalicatena orotica</name>
    <dbReference type="NCBI Taxonomy" id="1544"/>
    <lineage>
        <taxon>Bacteria</taxon>
        <taxon>Bacillati</taxon>
        <taxon>Bacillota</taxon>
        <taxon>Clostridia</taxon>
        <taxon>Lachnospirales</taxon>
        <taxon>Lachnospiraceae</taxon>
        <taxon>Faecalicatena</taxon>
    </lineage>
</organism>
<accession>A0A2Y9C9Y2</accession>
<dbReference type="EMBL" id="QGDL01000005">
    <property type="protein sequence ID" value="PWJ29764.1"/>
    <property type="molecule type" value="Genomic_DNA"/>
</dbReference>
<dbReference type="OrthoDB" id="9758822at2"/>
<comment type="caution">
    <text evidence="9">The sequence shown here is derived from an EMBL/GenBank/DDBJ whole genome shotgun (WGS) entry which is preliminary data.</text>
</comment>
<dbReference type="SUPFAM" id="SSF51445">
    <property type="entry name" value="(Trans)glycosidases"/>
    <property type="match status" value="1"/>
</dbReference>
<dbReference type="CDD" id="cd14791">
    <property type="entry name" value="GH36"/>
    <property type="match status" value="1"/>
</dbReference>
<comment type="similarity">
    <text evidence="5">Belongs to the glycosyl hydrolase.</text>
</comment>
<proteinExistence type="inferred from homology"/>
<dbReference type="EC" id="3.2.1.22" evidence="2 5"/>
<keyword evidence="4 5" id="KW-0326">Glycosidase</keyword>
<dbReference type="InterPro" id="IPR017853">
    <property type="entry name" value="GH"/>
</dbReference>
<evidence type="ECO:0000259" key="8">
    <source>
        <dbReference type="Pfam" id="PF16875"/>
    </source>
</evidence>
<dbReference type="InterPro" id="IPR013780">
    <property type="entry name" value="Glyco_hydro_b"/>
</dbReference>
<dbReference type="PIRSF" id="PIRSF005536">
    <property type="entry name" value="Agal"/>
    <property type="match status" value="1"/>
</dbReference>
<feature type="active site" description="Proton donor" evidence="6">
    <location>
        <position position="552"/>
    </location>
</feature>
<dbReference type="Gene3D" id="2.70.98.60">
    <property type="entry name" value="alpha-galactosidase from lactobacil brevis"/>
    <property type="match status" value="1"/>
</dbReference>
<dbReference type="Gene3D" id="3.20.20.70">
    <property type="entry name" value="Aldolase class I"/>
    <property type="match status" value="1"/>
</dbReference>
<feature type="domain" description="Glycosyl hydrolase family 36 C-terminal" evidence="7">
    <location>
        <begin position="654"/>
        <end position="729"/>
    </location>
</feature>
<evidence type="ECO:0000256" key="2">
    <source>
        <dbReference type="ARBA" id="ARBA00012755"/>
    </source>
</evidence>
<protein>
    <recommendedName>
        <fullName evidence="2 5">Alpha-galactosidase</fullName>
        <ecNumber evidence="2 5">3.2.1.22</ecNumber>
    </recommendedName>
</protein>
<dbReference type="InterPro" id="IPR031704">
    <property type="entry name" value="Glyco_hydro_36_N"/>
</dbReference>
<keyword evidence="10" id="KW-1185">Reference proteome</keyword>
<sequence>MGITFDEKNKTFTLHTKSAMYQMQVDKYGFLLHLYYGKKVQGCMDYLLTYYDRGFSGNPYDAGNDRTYSMDALPQEFPCAGNGDYRTPALILKNRAGTYGCDLRYKGYQISKGKYGLKGLPAVYAGEDEAETLKIELEDQNQGIAVTLLYGVLPEPDIITRSVVICNHGCGENGVPETIFLEKVQSACLDFVTGNYDFISFYGRHAMERNFQRVPVAHGSQMIGSRRGTSSHQYNPMMILADKEATEDSGNCYAMSFVYSGGFQGEVEKDQYNQTRAVLGLQGEQFSYPLEPGEVFYAPEVILTYSGSGLNRLSQNLHTCIRKHICRGKYRDAVRPVLVNSWEAAYFDFNGDTICELAKHAADVGIELLVMDDGWFGSRDDDNRGLGDWKVNEDKLGGTLGELIGKINALGVKFGIWIEPEMVNEDSELYRTHPDWAFTIPGRKPQRSRNQLVLDFSRKEVVDAVYGQICGILDQGNIEYVKWDMNRSIADVYSAAAENQGKVMYDYILGLYDFLERLSTRYPDILIEGCSGGGGRFDAGMLYYTPQIWCSDNTDAIDRVRIQYGTSFGYPVSAVGSHVSACPNHQTGRHTSMKTRAVTAMAGTFGYELDLCRLTETEKEEVREQIKDYHKYAELIQNGTYYRLSNPFEEEAGAWEFLAEDKGEVLVNVVMLAKHGNMTVNYVRLRGLDEGAMYKDENSGAVYSGSALTEAGMPLPVELGEYLAYQIHLVREEAGHDS</sequence>
<dbReference type="GO" id="GO:0016052">
    <property type="term" value="P:carbohydrate catabolic process"/>
    <property type="evidence" value="ECO:0007669"/>
    <property type="project" value="InterPro"/>
</dbReference>
<dbReference type="InterPro" id="IPR013785">
    <property type="entry name" value="Aldolase_TIM"/>
</dbReference>
<dbReference type="AlphaFoldDB" id="A0A2Y9C9Y2"/>
<dbReference type="InterPro" id="IPR000111">
    <property type="entry name" value="Glyco_hydro_27/36_CS"/>
</dbReference>
<dbReference type="Pfam" id="PF02065">
    <property type="entry name" value="Melibiase"/>
    <property type="match status" value="1"/>
</dbReference>
<name>A0A2Y9C9Y2_9FIRM</name>
<dbReference type="InterPro" id="IPR038417">
    <property type="entry name" value="Alpga-gal_N_sf"/>
</dbReference>
<dbReference type="FunFam" id="3.20.20.70:FF:000118">
    <property type="entry name" value="Alpha-galactosidase"/>
    <property type="match status" value="1"/>
</dbReference>
<dbReference type="PANTHER" id="PTHR43053">
    <property type="entry name" value="GLYCOSIDASE FAMILY 31"/>
    <property type="match status" value="1"/>
</dbReference>
<evidence type="ECO:0000256" key="4">
    <source>
        <dbReference type="ARBA" id="ARBA00023295"/>
    </source>
</evidence>
<dbReference type="InterPro" id="IPR050985">
    <property type="entry name" value="Alpha-glycosidase_related"/>
</dbReference>
<evidence type="ECO:0000259" key="7">
    <source>
        <dbReference type="Pfam" id="PF16874"/>
    </source>
</evidence>
<gene>
    <name evidence="9" type="ORF">A8806_10564</name>
</gene>
<keyword evidence="3 5" id="KW-0378">Hydrolase</keyword>
<dbReference type="PRINTS" id="PR00743">
    <property type="entry name" value="GLHYDRLASE36"/>
</dbReference>
<feature type="domain" description="Glycosyl hydrolase family 36 N-terminal" evidence="8">
    <location>
        <begin position="29"/>
        <end position="291"/>
    </location>
</feature>
<reference evidence="9 10" key="1">
    <citation type="submission" date="2018-05" db="EMBL/GenBank/DDBJ databases">
        <title>The Hungate 1000. A catalogue of reference genomes from the rumen microbiome.</title>
        <authorList>
            <person name="Kelly W."/>
        </authorList>
    </citation>
    <scope>NUCLEOTIDE SEQUENCE [LARGE SCALE GENOMIC DNA]</scope>
    <source>
        <strain evidence="9 10">NLAE-zl-C242</strain>
    </source>
</reference>
<evidence type="ECO:0000256" key="1">
    <source>
        <dbReference type="ARBA" id="ARBA00001255"/>
    </source>
</evidence>
<dbReference type="RefSeq" id="WP_109731111.1">
    <property type="nucleotide sequence ID" value="NZ_BAAACK010000018.1"/>
</dbReference>
<feature type="active site" description="Nucleophile" evidence="6">
    <location>
        <position position="484"/>
    </location>
</feature>
<dbReference type="Gene3D" id="2.60.40.1180">
    <property type="entry name" value="Golgi alpha-mannosidase II"/>
    <property type="match status" value="1"/>
</dbReference>
<dbReference type="InterPro" id="IPR031705">
    <property type="entry name" value="Glyco_hydro_36_C"/>
</dbReference>
<evidence type="ECO:0000313" key="10">
    <source>
        <dbReference type="Proteomes" id="UP000245845"/>
    </source>
</evidence>
<dbReference type="Proteomes" id="UP000245845">
    <property type="component" value="Unassembled WGS sequence"/>
</dbReference>
<evidence type="ECO:0000256" key="5">
    <source>
        <dbReference type="PIRNR" id="PIRNR005536"/>
    </source>
</evidence>